<dbReference type="Proteomes" id="UP000218334">
    <property type="component" value="Unassembled WGS sequence"/>
</dbReference>
<keyword evidence="2" id="KW-1185">Reference proteome</keyword>
<proteinExistence type="predicted"/>
<accession>A0A2H3AQH4</accession>
<name>A0A2H3AQH4_9AGAR</name>
<organism evidence="1 2">
    <name type="scientific">Armillaria solidipes</name>
    <dbReference type="NCBI Taxonomy" id="1076256"/>
    <lineage>
        <taxon>Eukaryota</taxon>
        <taxon>Fungi</taxon>
        <taxon>Dikarya</taxon>
        <taxon>Basidiomycota</taxon>
        <taxon>Agaricomycotina</taxon>
        <taxon>Agaricomycetes</taxon>
        <taxon>Agaricomycetidae</taxon>
        <taxon>Agaricales</taxon>
        <taxon>Marasmiineae</taxon>
        <taxon>Physalacriaceae</taxon>
        <taxon>Armillaria</taxon>
    </lineage>
</organism>
<dbReference type="EMBL" id="KZ293479">
    <property type="protein sequence ID" value="PBK61059.1"/>
    <property type="molecule type" value="Genomic_DNA"/>
</dbReference>
<dbReference type="AlphaFoldDB" id="A0A2H3AQH4"/>
<evidence type="ECO:0000313" key="2">
    <source>
        <dbReference type="Proteomes" id="UP000218334"/>
    </source>
</evidence>
<protein>
    <submittedName>
        <fullName evidence="1">Uncharacterized protein</fullName>
    </submittedName>
</protein>
<reference evidence="2" key="1">
    <citation type="journal article" date="2017" name="Nat. Ecol. Evol.">
        <title>Genome expansion and lineage-specific genetic innovations in the forest pathogenic fungi Armillaria.</title>
        <authorList>
            <person name="Sipos G."/>
            <person name="Prasanna A.N."/>
            <person name="Walter M.C."/>
            <person name="O'Connor E."/>
            <person name="Balint B."/>
            <person name="Krizsan K."/>
            <person name="Kiss B."/>
            <person name="Hess J."/>
            <person name="Varga T."/>
            <person name="Slot J."/>
            <person name="Riley R."/>
            <person name="Boka B."/>
            <person name="Rigling D."/>
            <person name="Barry K."/>
            <person name="Lee J."/>
            <person name="Mihaltcheva S."/>
            <person name="LaButti K."/>
            <person name="Lipzen A."/>
            <person name="Waldron R."/>
            <person name="Moloney N.M."/>
            <person name="Sperisen C."/>
            <person name="Kredics L."/>
            <person name="Vagvoelgyi C."/>
            <person name="Patrignani A."/>
            <person name="Fitzpatrick D."/>
            <person name="Nagy I."/>
            <person name="Doyle S."/>
            <person name="Anderson J.B."/>
            <person name="Grigoriev I.V."/>
            <person name="Gueldener U."/>
            <person name="Muensterkoetter M."/>
            <person name="Nagy L.G."/>
        </authorList>
    </citation>
    <scope>NUCLEOTIDE SEQUENCE [LARGE SCALE GENOMIC DNA]</scope>
    <source>
        <strain evidence="2">28-4</strain>
    </source>
</reference>
<evidence type="ECO:0000313" key="1">
    <source>
        <dbReference type="EMBL" id="PBK61059.1"/>
    </source>
</evidence>
<sequence length="131" mass="15074">MFLWSSINQDNKVYLETLRGQAMQLSLYIVSNPPVPKEASKVRLRVSLRAEPWEHQPCEAKHMEQSNSYRESRHELLRDRNPSESIQVTCWNLIDTGVLAWKRNNSEMAMGMNPALLTTGPVFVCSELGWV</sequence>
<gene>
    <name evidence="1" type="ORF">ARMSODRAFT_981791</name>
</gene>